<dbReference type="InterPro" id="IPR010921">
    <property type="entry name" value="Trp_repressor/repl_initiator"/>
</dbReference>
<dbReference type="GO" id="GO:0004803">
    <property type="term" value="F:transposase activity"/>
    <property type="evidence" value="ECO:0007669"/>
    <property type="project" value="InterPro"/>
</dbReference>
<dbReference type="PANTHER" id="PTHR37936">
    <property type="entry name" value="TRANSPOSASE INSC FOR INSERTION ELEMENT IS2A-RELATED"/>
    <property type="match status" value="1"/>
</dbReference>
<dbReference type="EMBL" id="CP073078">
    <property type="protein sequence ID" value="QUD89086.1"/>
    <property type="molecule type" value="Genomic_DNA"/>
</dbReference>
<dbReference type="KEGG" id="caul:KCG34_12355"/>
<name>A0A975G4X3_9CAUL</name>
<reference evidence="2" key="1">
    <citation type="submission" date="2021-04" db="EMBL/GenBank/DDBJ databases">
        <title>The complete genome sequence of Caulobacter sp. S6.</title>
        <authorList>
            <person name="Tang Y."/>
            <person name="Ouyang W."/>
            <person name="Liu Q."/>
            <person name="Huang B."/>
            <person name="Guo Z."/>
            <person name="Lei P."/>
        </authorList>
    </citation>
    <scope>NUCLEOTIDE SEQUENCE</scope>
    <source>
        <strain evidence="2">S6</strain>
    </source>
</reference>
<evidence type="ECO:0000313" key="2">
    <source>
        <dbReference type="EMBL" id="QUD90597.1"/>
    </source>
</evidence>
<dbReference type="GO" id="GO:0006313">
    <property type="term" value="P:DNA transposition"/>
    <property type="evidence" value="ECO:0007669"/>
    <property type="project" value="InterPro"/>
</dbReference>
<evidence type="ECO:0000313" key="1">
    <source>
        <dbReference type="EMBL" id="QUD89086.1"/>
    </source>
</evidence>
<proteinExistence type="predicted"/>
<keyword evidence="3" id="KW-1185">Reference proteome</keyword>
<dbReference type="AlphaFoldDB" id="A0A975G4X3"/>
<dbReference type="KEGG" id="caul:KCG34_04145"/>
<organism evidence="2 3">
    <name type="scientific">Phenylobacterium montanum</name>
    <dbReference type="NCBI Taxonomy" id="2823693"/>
    <lineage>
        <taxon>Bacteria</taxon>
        <taxon>Pseudomonadati</taxon>
        <taxon>Pseudomonadota</taxon>
        <taxon>Alphaproteobacteria</taxon>
        <taxon>Caulobacterales</taxon>
        <taxon>Caulobacteraceae</taxon>
        <taxon>Phenylobacterium</taxon>
    </lineage>
</organism>
<dbReference type="GO" id="GO:0043565">
    <property type="term" value="F:sequence-specific DNA binding"/>
    <property type="evidence" value="ECO:0007669"/>
    <property type="project" value="InterPro"/>
</dbReference>
<dbReference type="SUPFAM" id="SSF48295">
    <property type="entry name" value="TrpR-like"/>
    <property type="match status" value="1"/>
</dbReference>
<evidence type="ECO:0000313" key="3">
    <source>
        <dbReference type="Proteomes" id="UP000676409"/>
    </source>
</evidence>
<dbReference type="EMBL" id="CP073078">
    <property type="protein sequence ID" value="QUD90597.1"/>
    <property type="molecule type" value="Genomic_DNA"/>
</dbReference>
<protein>
    <submittedName>
        <fullName evidence="2">Transposase</fullName>
    </submittedName>
</protein>
<dbReference type="Proteomes" id="UP000676409">
    <property type="component" value="Chromosome"/>
</dbReference>
<dbReference type="PANTHER" id="PTHR37936:SF3">
    <property type="entry name" value="TRANSPOSASE INSC FOR INSERTION ELEMENT IS2A-RELATED"/>
    <property type="match status" value="1"/>
</dbReference>
<accession>A0A975G4X3</accession>
<gene>
    <name evidence="1" type="ORF">KCG34_04145</name>
    <name evidence="2" type="ORF">KCG34_12355</name>
</gene>
<dbReference type="InterPro" id="IPR002514">
    <property type="entry name" value="Transposase_8"/>
</dbReference>
<dbReference type="Pfam" id="PF01527">
    <property type="entry name" value="HTH_Tnp_1"/>
    <property type="match status" value="1"/>
</dbReference>
<sequence length="127" mass="13734">MLMMLGDDVLMMPSARRIEVFTGSGRRRKWNSELKAQIVAESYATSVGDAAARHSLSKTQIFTWRRDAQRAAEAAGFARVEVDDAGAAAVMQRGLIEVRLRGASVSIEPGADPAMVTAILMALRAAR</sequence>